<evidence type="ECO:0000256" key="2">
    <source>
        <dbReference type="ARBA" id="ARBA00022692"/>
    </source>
</evidence>
<name>A0A1C7NMQ4_9FUNG</name>
<evidence type="ECO:0000256" key="5">
    <source>
        <dbReference type="SAM" id="Phobius"/>
    </source>
</evidence>
<protein>
    <submittedName>
        <fullName evidence="7">Presenilins-associated rhomboid-like protein, mitochondrial</fullName>
    </submittedName>
</protein>
<accession>A0A1C7NMQ4</accession>
<organism evidence="7 8">
    <name type="scientific">Choanephora cucurbitarum</name>
    <dbReference type="NCBI Taxonomy" id="101091"/>
    <lineage>
        <taxon>Eukaryota</taxon>
        <taxon>Fungi</taxon>
        <taxon>Fungi incertae sedis</taxon>
        <taxon>Mucoromycota</taxon>
        <taxon>Mucoromycotina</taxon>
        <taxon>Mucoromycetes</taxon>
        <taxon>Mucorales</taxon>
        <taxon>Mucorineae</taxon>
        <taxon>Choanephoraceae</taxon>
        <taxon>Choanephoroideae</taxon>
        <taxon>Choanephora</taxon>
    </lineage>
</organism>
<keyword evidence="8" id="KW-1185">Reference proteome</keyword>
<keyword evidence="2 5" id="KW-0812">Transmembrane</keyword>
<evidence type="ECO:0000256" key="1">
    <source>
        <dbReference type="ARBA" id="ARBA00004141"/>
    </source>
</evidence>
<comment type="subcellular location">
    <subcellularLocation>
        <location evidence="1">Membrane</location>
        <topology evidence="1">Multi-pass membrane protein</topology>
    </subcellularLocation>
</comment>
<dbReference type="EMBL" id="LUGH01000079">
    <property type="protein sequence ID" value="OBZ89766.1"/>
    <property type="molecule type" value="Genomic_DNA"/>
</dbReference>
<keyword evidence="4 5" id="KW-0472">Membrane</keyword>
<evidence type="ECO:0000259" key="6">
    <source>
        <dbReference type="Pfam" id="PF01694"/>
    </source>
</evidence>
<feature type="domain" description="Peptidase S54 rhomboid" evidence="6">
    <location>
        <begin position="136"/>
        <end position="248"/>
    </location>
</feature>
<evidence type="ECO:0000313" key="8">
    <source>
        <dbReference type="Proteomes" id="UP000093000"/>
    </source>
</evidence>
<dbReference type="Proteomes" id="UP000093000">
    <property type="component" value="Unassembled WGS sequence"/>
</dbReference>
<feature type="transmembrane region" description="Helical" evidence="5">
    <location>
        <begin position="20"/>
        <end position="37"/>
    </location>
</feature>
<evidence type="ECO:0000256" key="4">
    <source>
        <dbReference type="ARBA" id="ARBA00023136"/>
    </source>
</evidence>
<keyword evidence="3 5" id="KW-1133">Transmembrane helix</keyword>
<evidence type="ECO:0000256" key="3">
    <source>
        <dbReference type="ARBA" id="ARBA00022989"/>
    </source>
</evidence>
<dbReference type="AlphaFoldDB" id="A0A1C7NMQ4"/>
<comment type="caution">
    <text evidence="7">The sequence shown here is derived from an EMBL/GenBank/DDBJ whole genome shotgun (WGS) entry which is preliminary data.</text>
</comment>
<dbReference type="STRING" id="101091.A0A1C7NMQ4"/>
<dbReference type="InterPro" id="IPR035952">
    <property type="entry name" value="Rhomboid-like_sf"/>
</dbReference>
<dbReference type="GO" id="GO:0004252">
    <property type="term" value="F:serine-type endopeptidase activity"/>
    <property type="evidence" value="ECO:0007669"/>
    <property type="project" value="InterPro"/>
</dbReference>
<dbReference type="OrthoDB" id="10260614at2759"/>
<gene>
    <name evidence="7" type="primary">Parl</name>
    <name evidence="7" type="ORF">A0J61_02191</name>
</gene>
<dbReference type="Gene3D" id="1.20.1540.10">
    <property type="entry name" value="Rhomboid-like"/>
    <property type="match status" value="1"/>
</dbReference>
<proteinExistence type="predicted"/>
<dbReference type="SUPFAM" id="SSF144091">
    <property type="entry name" value="Rhomboid-like"/>
    <property type="match status" value="1"/>
</dbReference>
<dbReference type="InterPro" id="IPR022764">
    <property type="entry name" value="Peptidase_S54_rhomboid_dom"/>
</dbReference>
<feature type="transmembrane region" description="Helical" evidence="5">
    <location>
        <begin position="100"/>
        <end position="122"/>
    </location>
</feature>
<dbReference type="Pfam" id="PF01694">
    <property type="entry name" value="Rhomboid"/>
    <property type="match status" value="1"/>
</dbReference>
<reference evidence="7 8" key="1">
    <citation type="submission" date="2016-03" db="EMBL/GenBank/DDBJ databases">
        <title>Choanephora cucurbitarum.</title>
        <authorList>
            <person name="Min B."/>
            <person name="Park H."/>
            <person name="Park J.-H."/>
            <person name="Shin H.-D."/>
            <person name="Choi I.-G."/>
        </authorList>
    </citation>
    <scope>NUCLEOTIDE SEQUENCE [LARGE SCALE GENOMIC DNA]</scope>
    <source>
        <strain evidence="7 8">KUS-F28377</strain>
    </source>
</reference>
<evidence type="ECO:0000313" key="7">
    <source>
        <dbReference type="EMBL" id="OBZ89766.1"/>
    </source>
</evidence>
<dbReference type="GO" id="GO:0016020">
    <property type="term" value="C:membrane"/>
    <property type="evidence" value="ECO:0007669"/>
    <property type="project" value="UniProtKB-SubCell"/>
</dbReference>
<sequence>MTQPLLRVSRHRLAYSVPKFMLSMTTCTSVFFVAALVHERKPKRIPWWQNPKYHDTPLHHIQQFYESWHEIKPDLRKLYFDFVSRSPFTRLLRLTDAEKTVISLASLYSAACVVTVIAAPPLLSKRRLPLGLLASHWFASVLGLGLLGPKVHDRLGSEQFVALWLSLGLGARACSQLTRHIQPSMPAIFSFGTGTTYGLLTAHAFEIHSNSKYVLGAMLTVDTAGIVLQWQILDHISHIGGAGLGYLYMKHGPNHIWPYMIKTVRDLKNKSNRGNGNDGSSDTLMEVPKKIHTKLLGKKTTVPEKQ</sequence>
<dbReference type="InParanoid" id="A0A1C7NMQ4"/>